<evidence type="ECO:0000256" key="4">
    <source>
        <dbReference type="ARBA" id="ARBA00022475"/>
    </source>
</evidence>
<accession>A0AAE3N5N2</accession>
<dbReference type="AlphaFoldDB" id="A0AAE3N5N2"/>
<evidence type="ECO:0000313" key="10">
    <source>
        <dbReference type="EMBL" id="MDA7416355.1"/>
    </source>
</evidence>
<feature type="transmembrane region" description="Helical" evidence="8">
    <location>
        <begin position="249"/>
        <end position="270"/>
    </location>
</feature>
<keyword evidence="11" id="KW-1185">Reference proteome</keyword>
<keyword evidence="3" id="KW-0813">Transport</keyword>
<keyword evidence="4" id="KW-1003">Cell membrane</keyword>
<evidence type="ECO:0000256" key="6">
    <source>
        <dbReference type="ARBA" id="ARBA00022989"/>
    </source>
</evidence>
<dbReference type="Pfam" id="PF12698">
    <property type="entry name" value="ABC2_membrane_3"/>
    <property type="match status" value="1"/>
</dbReference>
<feature type="transmembrane region" description="Helical" evidence="8">
    <location>
        <begin position="373"/>
        <end position="395"/>
    </location>
</feature>
<keyword evidence="7 8" id="KW-0472">Membrane</keyword>
<feature type="transmembrane region" description="Helical" evidence="8">
    <location>
        <begin position="32"/>
        <end position="53"/>
    </location>
</feature>
<evidence type="ECO:0000256" key="2">
    <source>
        <dbReference type="ARBA" id="ARBA00007783"/>
    </source>
</evidence>
<evidence type="ECO:0000256" key="1">
    <source>
        <dbReference type="ARBA" id="ARBA00004651"/>
    </source>
</evidence>
<keyword evidence="5 8" id="KW-0812">Transmembrane</keyword>
<feature type="transmembrane region" description="Helical" evidence="8">
    <location>
        <begin position="322"/>
        <end position="339"/>
    </location>
</feature>
<dbReference type="GO" id="GO:0140359">
    <property type="term" value="F:ABC-type transporter activity"/>
    <property type="evidence" value="ECO:0007669"/>
    <property type="project" value="InterPro"/>
</dbReference>
<proteinExistence type="inferred from homology"/>
<comment type="similarity">
    <text evidence="2">Belongs to the ABC-2 integral membrane protein family.</text>
</comment>
<feature type="transmembrane region" description="Helical" evidence="8">
    <location>
        <begin position="282"/>
        <end position="310"/>
    </location>
</feature>
<dbReference type="PROSITE" id="PS51012">
    <property type="entry name" value="ABC_TM2"/>
    <property type="match status" value="1"/>
</dbReference>
<reference evidence="10" key="1">
    <citation type="submission" date="2023-01" db="EMBL/GenBank/DDBJ databases">
        <title>Xenophilus mangrovi sp. nov., isolated from soil of Mangrove nature reserve.</title>
        <authorList>
            <person name="Xu S."/>
            <person name="Liu Z."/>
            <person name="Xu Y."/>
        </authorList>
    </citation>
    <scope>NUCLEOTIDE SEQUENCE</scope>
    <source>
        <strain evidence="10">YW8</strain>
    </source>
</reference>
<evidence type="ECO:0000259" key="9">
    <source>
        <dbReference type="PROSITE" id="PS51012"/>
    </source>
</evidence>
<organism evidence="10 11">
    <name type="scientific">Xenophilus arseniciresistens</name>
    <dbReference type="NCBI Taxonomy" id="1283306"/>
    <lineage>
        <taxon>Bacteria</taxon>
        <taxon>Pseudomonadati</taxon>
        <taxon>Pseudomonadota</taxon>
        <taxon>Betaproteobacteria</taxon>
        <taxon>Burkholderiales</taxon>
        <taxon>Comamonadaceae</taxon>
        <taxon>Xenophilus</taxon>
    </lineage>
</organism>
<dbReference type="GO" id="GO:0005886">
    <property type="term" value="C:plasma membrane"/>
    <property type="evidence" value="ECO:0007669"/>
    <property type="project" value="UniProtKB-SubCell"/>
</dbReference>
<dbReference type="PANTHER" id="PTHR30294:SF38">
    <property type="entry name" value="TRANSPORT PERMEASE PROTEIN"/>
    <property type="match status" value="1"/>
</dbReference>
<evidence type="ECO:0000256" key="3">
    <source>
        <dbReference type="ARBA" id="ARBA00022448"/>
    </source>
</evidence>
<comment type="caution">
    <text evidence="10">The sequence shown here is derived from an EMBL/GenBank/DDBJ whole genome shotgun (WGS) entry which is preliminary data.</text>
</comment>
<dbReference type="RefSeq" id="WP_271427575.1">
    <property type="nucleotide sequence ID" value="NZ_JAQIPB010000002.1"/>
</dbReference>
<dbReference type="Proteomes" id="UP001212602">
    <property type="component" value="Unassembled WGS sequence"/>
</dbReference>
<evidence type="ECO:0000313" key="11">
    <source>
        <dbReference type="Proteomes" id="UP001212602"/>
    </source>
</evidence>
<dbReference type="InterPro" id="IPR013525">
    <property type="entry name" value="ABC2_TM"/>
</dbReference>
<keyword evidence="6 8" id="KW-1133">Transmembrane helix</keyword>
<protein>
    <submittedName>
        <fullName evidence="10">ABC transporter permease</fullName>
    </submittedName>
</protein>
<dbReference type="InterPro" id="IPR047817">
    <property type="entry name" value="ABC2_TM_bact-type"/>
</dbReference>
<evidence type="ECO:0000256" key="5">
    <source>
        <dbReference type="ARBA" id="ARBA00022692"/>
    </source>
</evidence>
<dbReference type="PANTHER" id="PTHR30294">
    <property type="entry name" value="MEMBRANE COMPONENT OF ABC TRANSPORTER YHHJ-RELATED"/>
    <property type="match status" value="1"/>
</dbReference>
<name>A0AAE3N5N2_9BURK</name>
<dbReference type="EMBL" id="JAQIPB010000002">
    <property type="protein sequence ID" value="MDA7416355.1"/>
    <property type="molecule type" value="Genomic_DNA"/>
</dbReference>
<feature type="domain" description="ABC transmembrane type-2" evidence="9">
    <location>
        <begin position="162"/>
        <end position="398"/>
    </location>
</feature>
<evidence type="ECO:0000256" key="8">
    <source>
        <dbReference type="SAM" id="Phobius"/>
    </source>
</evidence>
<feature type="transmembrane region" description="Helical" evidence="8">
    <location>
        <begin position="202"/>
        <end position="222"/>
    </location>
</feature>
<sequence>MKAESSSVLRAWRFAMLAALIRKELLALRRDVHGLAVLFAMPAVFIVIMSLSLKEYYSPPLTTLRYALDVQDRGVPAQLVRAAWLRTHGDPLPLPADWPEALRSGRLKYVVQLQAGLSDALESESLPRSAHVQLLAEPGIDGHLLNALRAELVGAAGEVKGRLAFQVAGAPLVGDGDSMAVLVQARRFAGASVRPTAVQQNVPAWLVFAMFFVVASMASLVVQERATGALGRLQSLGVPRGVMLASKALPYLGINALQAGLMLALGLWGVPALGGDALSLAGVHIGALLLVLAAISLAAVGLALALACLVRTHAQAATAGPALNVVMAAIGGIMVPTFVMPEFMQRVAQASPMNWALEALMTVLLRGGNCMDVAAPVGRLVLGAALLFALAAWLFGKRTR</sequence>
<dbReference type="InterPro" id="IPR051449">
    <property type="entry name" value="ABC-2_transporter_component"/>
</dbReference>
<gene>
    <name evidence="10" type="ORF">PGB34_08250</name>
</gene>
<comment type="subcellular location">
    <subcellularLocation>
        <location evidence="1">Cell membrane</location>
        <topology evidence="1">Multi-pass membrane protein</topology>
    </subcellularLocation>
</comment>
<evidence type="ECO:0000256" key="7">
    <source>
        <dbReference type="ARBA" id="ARBA00023136"/>
    </source>
</evidence>